<dbReference type="PANTHER" id="PTHR24324:SF9">
    <property type="entry name" value="HOMEOBOX DOMAIN-CONTAINING PROTEIN"/>
    <property type="match status" value="1"/>
</dbReference>
<feature type="compositionally biased region" description="Basic and acidic residues" evidence="6">
    <location>
        <begin position="448"/>
        <end position="457"/>
    </location>
</feature>
<dbReference type="InterPro" id="IPR017970">
    <property type="entry name" value="Homeobox_CS"/>
</dbReference>
<dbReference type="Proteomes" id="UP001362899">
    <property type="component" value="Unassembled WGS sequence"/>
</dbReference>
<dbReference type="PANTHER" id="PTHR24324">
    <property type="entry name" value="HOMEOBOX PROTEIN HHEX"/>
    <property type="match status" value="1"/>
</dbReference>
<keyword evidence="1 4" id="KW-0238">DNA-binding</keyword>
<dbReference type="EMBL" id="BTGC01000003">
    <property type="protein sequence ID" value="GMM50302.1"/>
    <property type="molecule type" value="Genomic_DNA"/>
</dbReference>
<reference evidence="8 9" key="1">
    <citation type="journal article" date="2023" name="Elife">
        <title>Identification of key yeast species and microbe-microbe interactions impacting larval growth of Drosophila in the wild.</title>
        <authorList>
            <person name="Mure A."/>
            <person name="Sugiura Y."/>
            <person name="Maeda R."/>
            <person name="Honda K."/>
            <person name="Sakurai N."/>
            <person name="Takahashi Y."/>
            <person name="Watada M."/>
            <person name="Katoh T."/>
            <person name="Gotoh A."/>
            <person name="Gotoh Y."/>
            <person name="Taniguchi I."/>
            <person name="Nakamura K."/>
            <person name="Hayashi T."/>
            <person name="Katayama T."/>
            <person name="Uemura T."/>
            <person name="Hattori Y."/>
        </authorList>
    </citation>
    <scope>NUCLEOTIDE SEQUENCE [LARGE SCALE GENOMIC DNA]</scope>
    <source>
        <strain evidence="8 9">SB-73</strain>
    </source>
</reference>
<evidence type="ECO:0000256" key="3">
    <source>
        <dbReference type="ARBA" id="ARBA00023242"/>
    </source>
</evidence>
<feature type="compositionally biased region" description="Polar residues" evidence="6">
    <location>
        <begin position="463"/>
        <end position="476"/>
    </location>
</feature>
<accession>A0AAV5RH32</accession>
<evidence type="ECO:0000313" key="8">
    <source>
        <dbReference type="EMBL" id="GMM50302.1"/>
    </source>
</evidence>
<feature type="compositionally biased region" description="Polar residues" evidence="6">
    <location>
        <begin position="203"/>
        <end position="227"/>
    </location>
</feature>
<dbReference type="InterPro" id="IPR001356">
    <property type="entry name" value="HD"/>
</dbReference>
<feature type="compositionally biased region" description="Basic and acidic residues" evidence="6">
    <location>
        <begin position="161"/>
        <end position="170"/>
    </location>
</feature>
<proteinExistence type="predicted"/>
<feature type="compositionally biased region" description="Low complexity" evidence="6">
    <location>
        <begin position="142"/>
        <end position="153"/>
    </location>
</feature>
<feature type="compositionally biased region" description="Low complexity" evidence="6">
    <location>
        <begin position="28"/>
        <end position="55"/>
    </location>
</feature>
<feature type="region of interest" description="Disordered" evidence="6">
    <location>
        <begin position="437"/>
        <end position="488"/>
    </location>
</feature>
<evidence type="ECO:0000256" key="1">
    <source>
        <dbReference type="ARBA" id="ARBA00023125"/>
    </source>
</evidence>
<keyword evidence="2 4" id="KW-0371">Homeobox</keyword>
<feature type="domain" description="Homeobox" evidence="7">
    <location>
        <begin position="243"/>
        <end position="303"/>
    </location>
</feature>
<evidence type="ECO:0000256" key="2">
    <source>
        <dbReference type="ARBA" id="ARBA00023155"/>
    </source>
</evidence>
<dbReference type="PROSITE" id="PS50071">
    <property type="entry name" value="HOMEOBOX_2"/>
    <property type="match status" value="1"/>
</dbReference>
<dbReference type="SUPFAM" id="SSF46689">
    <property type="entry name" value="Homeodomain-like"/>
    <property type="match status" value="1"/>
</dbReference>
<organism evidence="8 9">
    <name type="scientific">Starmerella bacillaris</name>
    <name type="common">Yeast</name>
    <name type="synonym">Candida zemplinina</name>
    <dbReference type="NCBI Taxonomy" id="1247836"/>
    <lineage>
        <taxon>Eukaryota</taxon>
        <taxon>Fungi</taxon>
        <taxon>Dikarya</taxon>
        <taxon>Ascomycota</taxon>
        <taxon>Saccharomycotina</taxon>
        <taxon>Dipodascomycetes</taxon>
        <taxon>Dipodascales</taxon>
        <taxon>Trichomonascaceae</taxon>
        <taxon>Starmerella</taxon>
    </lineage>
</organism>
<dbReference type="Pfam" id="PF00046">
    <property type="entry name" value="Homeodomain"/>
    <property type="match status" value="1"/>
</dbReference>
<dbReference type="GO" id="GO:0000981">
    <property type="term" value="F:DNA-binding transcription factor activity, RNA polymerase II-specific"/>
    <property type="evidence" value="ECO:0007669"/>
    <property type="project" value="InterPro"/>
</dbReference>
<dbReference type="PROSITE" id="PS00027">
    <property type="entry name" value="HOMEOBOX_1"/>
    <property type="match status" value="1"/>
</dbReference>
<protein>
    <submittedName>
        <fullName evidence="8">Yox1 protein</fullName>
    </submittedName>
</protein>
<dbReference type="AlphaFoldDB" id="A0AAV5RH32"/>
<keyword evidence="9" id="KW-1185">Reference proteome</keyword>
<feature type="compositionally biased region" description="Polar residues" evidence="6">
    <location>
        <begin position="1"/>
        <end position="27"/>
    </location>
</feature>
<dbReference type="GO" id="GO:0005634">
    <property type="term" value="C:nucleus"/>
    <property type="evidence" value="ECO:0007669"/>
    <property type="project" value="UniProtKB-SubCell"/>
</dbReference>
<feature type="compositionally biased region" description="Basic and acidic residues" evidence="6">
    <location>
        <begin position="189"/>
        <end position="202"/>
    </location>
</feature>
<feature type="compositionally biased region" description="Low complexity" evidence="6">
    <location>
        <begin position="360"/>
        <end position="374"/>
    </location>
</feature>
<sequence length="521" mass="57275">MSTISSHRPMSSIFENESAYQDPPTRTNSVASVDSVDSGSVSSSNSNSVTSLDSVMSTYSNSKESIDAGNMKESLENQNQNQNQNQTQTKTQNQNQDQTPTQANINSSSVIENTEDRQDLLQPKNLEKQHQVSSLPKDSRTSSESSDSDQPNSKQTNQDNPDSKESRRAIGDSTPVRPLEQSSPVNSQESRKYTSPKLERSESPSFGANDSGSDANKSNTSTLSSSPDHSDRLEENSKPSDIKEYPRKRRRTSPNELYILESEFSKNAKPCREVRERIAKLTSMDEKAVQVWFQNKRQSCRRHMNQYQKPSQCENLFKGVAFRTKSMPVMQDENNPFVIAPITAHASHSAHIVQAQAQAHANANAHAHAQTSSQVHGHTHVPNTLPAGSGSNLGQASLKMSTSIPNAHAQGSMHYLDVQSLNLGPPSDHHFENARRTKSLKLSMSADGKAEIVERSPLKPLKYNQQSNKPQQPAMKSSSSASSLSNGPSMAHYMPSLASQLNGVETECANSLLVLKSGQWR</sequence>
<dbReference type="GO" id="GO:0030154">
    <property type="term" value="P:cell differentiation"/>
    <property type="evidence" value="ECO:0007669"/>
    <property type="project" value="TreeGrafter"/>
</dbReference>
<evidence type="ECO:0000256" key="4">
    <source>
        <dbReference type="PROSITE-ProRule" id="PRU00108"/>
    </source>
</evidence>
<evidence type="ECO:0000256" key="6">
    <source>
        <dbReference type="SAM" id="MobiDB-lite"/>
    </source>
</evidence>
<dbReference type="InterPro" id="IPR009057">
    <property type="entry name" value="Homeodomain-like_sf"/>
</dbReference>
<feature type="compositionally biased region" description="Basic and acidic residues" evidence="6">
    <location>
        <begin position="228"/>
        <end position="245"/>
    </location>
</feature>
<evidence type="ECO:0000256" key="5">
    <source>
        <dbReference type="RuleBase" id="RU000682"/>
    </source>
</evidence>
<feature type="compositionally biased region" description="Low complexity" evidence="6">
    <location>
        <begin position="477"/>
        <end position="488"/>
    </location>
</feature>
<dbReference type="InterPro" id="IPR051000">
    <property type="entry name" value="Homeobox_DNA-bind_prot"/>
</dbReference>
<dbReference type="Gene3D" id="1.10.10.60">
    <property type="entry name" value="Homeodomain-like"/>
    <property type="match status" value="1"/>
</dbReference>
<name>A0AAV5RH32_STABA</name>
<dbReference type="GO" id="GO:0000978">
    <property type="term" value="F:RNA polymerase II cis-regulatory region sequence-specific DNA binding"/>
    <property type="evidence" value="ECO:0007669"/>
    <property type="project" value="TreeGrafter"/>
</dbReference>
<feature type="region of interest" description="Disordered" evidence="6">
    <location>
        <begin position="360"/>
        <end position="397"/>
    </location>
</feature>
<feature type="compositionally biased region" description="Low complexity" evidence="6">
    <location>
        <begin position="77"/>
        <end position="104"/>
    </location>
</feature>
<dbReference type="SMART" id="SM00389">
    <property type="entry name" value="HOX"/>
    <property type="match status" value="1"/>
</dbReference>
<feature type="DNA-binding region" description="Homeobox" evidence="4">
    <location>
        <begin position="245"/>
        <end position="304"/>
    </location>
</feature>
<comment type="caution">
    <text evidence="8">The sequence shown here is derived from an EMBL/GenBank/DDBJ whole genome shotgun (WGS) entry which is preliminary data.</text>
</comment>
<keyword evidence="3 4" id="KW-0539">Nucleus</keyword>
<comment type="subcellular location">
    <subcellularLocation>
        <location evidence="4 5">Nucleus</location>
    </subcellularLocation>
</comment>
<evidence type="ECO:0000313" key="9">
    <source>
        <dbReference type="Proteomes" id="UP001362899"/>
    </source>
</evidence>
<evidence type="ECO:0000259" key="7">
    <source>
        <dbReference type="PROSITE" id="PS50071"/>
    </source>
</evidence>
<gene>
    <name evidence="8" type="ORF">DASB73_012600</name>
</gene>
<feature type="compositionally biased region" description="Basic and acidic residues" evidence="6">
    <location>
        <begin position="114"/>
        <end position="130"/>
    </location>
</feature>
<dbReference type="CDD" id="cd00086">
    <property type="entry name" value="homeodomain"/>
    <property type="match status" value="1"/>
</dbReference>
<feature type="region of interest" description="Disordered" evidence="6">
    <location>
        <begin position="1"/>
        <end position="250"/>
    </location>
</feature>